<keyword evidence="4" id="KW-1185">Reference proteome</keyword>
<dbReference type="InterPro" id="IPR007573">
    <property type="entry name" value="QWRF"/>
</dbReference>
<sequence length="594" mass="64857">MVTAVTSNSKHRCSQNPNRPPLLQPDSDNATPRRPKAREVSSRYLSLSTSSSSSNSSSSTNKTSSSVTSGRYQSPMLSSRAPITTPKSSVKTRTVSAERRRPAAVTASNAERMLMTSIRSLAVSFQGESFSLPVNKVKPPPVSAGTPGGLRKGTLERRKAGLTPARDRTERDRENSRPIDQQHRWPGRSSGQNLGFLTRSFDCSDERGKLNGIGSEFNELRKCRADENNGNKAVKLECDNFDVKGINELDSRSILVDHLNSVPESASPESTAIGNSIQSRDNTLSRKGPSKLIVAKKFQDISPVSSPREVIPCRGLSSLRPGKKVASPSKALTPSTGALFRGMASPTRTRNGVGNSMNDGNMCSTPSMLSFAADVRRGKLGENRIVDAHDLRLLHNRQLQWRLANVRAENALLVQEKAAERSLYNAWVSTSKLRHSVKSKRTELQLLRHNLKLYSILKEQGLHLDNWDLIDSAHCNSLSGVTEALEASTIRLPVVGGARADVQKVQEAISSAVDVMQAMASSICSLLTKVERTNSLVSELSSLSVRECDLLDQIKDFLSTTFIPLQLEDPCIASSSNLNEENVDTYADLILLII</sequence>
<feature type="compositionally biased region" description="Polar residues" evidence="2">
    <location>
        <begin position="263"/>
        <end position="282"/>
    </location>
</feature>
<feature type="compositionally biased region" description="Low complexity" evidence="2">
    <location>
        <begin position="42"/>
        <end position="69"/>
    </location>
</feature>
<comment type="similarity">
    <text evidence="1">Belongs to the QWRF family.</text>
</comment>
<feature type="region of interest" description="Disordered" evidence="2">
    <location>
        <begin position="321"/>
        <end position="357"/>
    </location>
</feature>
<reference evidence="3 4" key="1">
    <citation type="journal article" date="2021" name="Comput. Struct. Biotechnol. J.">
        <title>De novo genome assembly of the potent medicinal plant Rehmannia glutinosa using nanopore technology.</title>
        <authorList>
            <person name="Ma L."/>
            <person name="Dong C."/>
            <person name="Song C."/>
            <person name="Wang X."/>
            <person name="Zheng X."/>
            <person name="Niu Y."/>
            <person name="Chen S."/>
            <person name="Feng W."/>
        </authorList>
    </citation>
    <scope>NUCLEOTIDE SEQUENCE [LARGE SCALE GENOMIC DNA]</scope>
    <source>
        <strain evidence="3">DH-2019</strain>
    </source>
</reference>
<proteinExistence type="inferred from homology"/>
<dbReference type="PANTHER" id="PTHR31807:SF2">
    <property type="entry name" value="PROTEIN SNOWY COTYLEDON 3"/>
    <property type="match status" value="1"/>
</dbReference>
<dbReference type="Pfam" id="PF04484">
    <property type="entry name" value="QWRF"/>
    <property type="match status" value="1"/>
</dbReference>
<feature type="compositionally biased region" description="Basic and acidic residues" evidence="2">
    <location>
        <begin position="153"/>
        <end position="183"/>
    </location>
</feature>
<feature type="region of interest" description="Disordered" evidence="2">
    <location>
        <begin position="263"/>
        <end position="285"/>
    </location>
</feature>
<evidence type="ECO:0000256" key="2">
    <source>
        <dbReference type="SAM" id="MobiDB-lite"/>
    </source>
</evidence>
<evidence type="ECO:0000256" key="1">
    <source>
        <dbReference type="ARBA" id="ARBA00010016"/>
    </source>
</evidence>
<name>A0ABR0U075_REHGL</name>
<gene>
    <name evidence="3" type="ORF">DH2020_008056</name>
</gene>
<evidence type="ECO:0000313" key="3">
    <source>
        <dbReference type="EMBL" id="KAK6115787.1"/>
    </source>
</evidence>
<feature type="region of interest" description="Disordered" evidence="2">
    <location>
        <begin position="131"/>
        <end position="192"/>
    </location>
</feature>
<protein>
    <recommendedName>
        <fullName evidence="5">QWRF motif-containing protein</fullName>
    </recommendedName>
</protein>
<feature type="compositionally biased region" description="Polar residues" evidence="2">
    <location>
        <begin position="70"/>
        <end position="95"/>
    </location>
</feature>
<feature type="compositionally biased region" description="Polar residues" evidence="2">
    <location>
        <begin position="346"/>
        <end position="357"/>
    </location>
</feature>
<dbReference type="EMBL" id="JABTTQ020003506">
    <property type="protein sequence ID" value="KAK6115787.1"/>
    <property type="molecule type" value="Genomic_DNA"/>
</dbReference>
<organism evidence="3 4">
    <name type="scientific">Rehmannia glutinosa</name>
    <name type="common">Chinese foxglove</name>
    <dbReference type="NCBI Taxonomy" id="99300"/>
    <lineage>
        <taxon>Eukaryota</taxon>
        <taxon>Viridiplantae</taxon>
        <taxon>Streptophyta</taxon>
        <taxon>Embryophyta</taxon>
        <taxon>Tracheophyta</taxon>
        <taxon>Spermatophyta</taxon>
        <taxon>Magnoliopsida</taxon>
        <taxon>eudicotyledons</taxon>
        <taxon>Gunneridae</taxon>
        <taxon>Pentapetalae</taxon>
        <taxon>asterids</taxon>
        <taxon>lamiids</taxon>
        <taxon>Lamiales</taxon>
        <taxon>Orobanchaceae</taxon>
        <taxon>Rehmannieae</taxon>
        <taxon>Rehmannia</taxon>
    </lineage>
</organism>
<evidence type="ECO:0008006" key="5">
    <source>
        <dbReference type="Google" id="ProtNLM"/>
    </source>
</evidence>
<accession>A0ABR0U075</accession>
<comment type="caution">
    <text evidence="3">The sequence shown here is derived from an EMBL/GenBank/DDBJ whole genome shotgun (WGS) entry which is preliminary data.</text>
</comment>
<evidence type="ECO:0000313" key="4">
    <source>
        <dbReference type="Proteomes" id="UP001318860"/>
    </source>
</evidence>
<dbReference type="Proteomes" id="UP001318860">
    <property type="component" value="Unassembled WGS sequence"/>
</dbReference>
<feature type="region of interest" description="Disordered" evidence="2">
    <location>
        <begin position="1"/>
        <end position="107"/>
    </location>
</feature>
<dbReference type="PANTHER" id="PTHR31807">
    <property type="entry name" value="AUGMIN FAMILY MEMBER"/>
    <property type="match status" value="1"/>
</dbReference>